<reference evidence="2 3" key="2">
    <citation type="submission" date="2020-11" db="EMBL/GenBank/DDBJ databases">
        <title>Sulfur oxidizing isolate from Hospital Hole Sinkhole.</title>
        <authorList>
            <person name="Scott K.M."/>
        </authorList>
    </citation>
    <scope>NUCLEOTIDE SEQUENCE [LARGE SCALE GENOMIC DNA]</scope>
    <source>
        <strain evidence="2 3">HH1</strain>
    </source>
</reference>
<evidence type="ECO:0000313" key="2">
    <source>
        <dbReference type="EMBL" id="MBF6057908.1"/>
    </source>
</evidence>
<comment type="caution">
    <text evidence="2">The sequence shown here is derived from an EMBL/GenBank/DDBJ whole genome shotgun (WGS) entry which is preliminary data.</text>
</comment>
<accession>A0ABS0BXT2</accession>
<protein>
    <submittedName>
        <fullName evidence="2">PilZ domain-containing protein</fullName>
    </submittedName>
</protein>
<feature type="domain" description="PilZ" evidence="1">
    <location>
        <begin position="12"/>
        <end position="63"/>
    </location>
</feature>
<organism evidence="2 3">
    <name type="scientific">Thiomicrorhabdus heinhorstiae</name>
    <dbReference type="NCBI Taxonomy" id="2748010"/>
    <lineage>
        <taxon>Bacteria</taxon>
        <taxon>Pseudomonadati</taxon>
        <taxon>Pseudomonadota</taxon>
        <taxon>Gammaproteobacteria</taxon>
        <taxon>Thiotrichales</taxon>
        <taxon>Piscirickettsiaceae</taxon>
        <taxon>Thiomicrorhabdus</taxon>
    </lineage>
</organism>
<gene>
    <name evidence="2" type="ORF">H8792_006090</name>
</gene>
<proteinExistence type="predicted"/>
<dbReference type="RefSeq" id="WP_185978051.1">
    <property type="nucleotide sequence ID" value="NZ_JACBGI020000008.1"/>
</dbReference>
<dbReference type="Proteomes" id="UP001193680">
    <property type="component" value="Unassembled WGS sequence"/>
</dbReference>
<dbReference type="EMBL" id="JACBGI020000008">
    <property type="protein sequence ID" value="MBF6057908.1"/>
    <property type="molecule type" value="Genomic_DNA"/>
</dbReference>
<sequence length="72" mass="8019">MADTFAVSASGRRKHPRVSIKGIRLFYKDKEYAIKNISSGGMAFFSSGEETFDAGQEIEFDLNSELLDGFFS</sequence>
<evidence type="ECO:0000259" key="1">
    <source>
        <dbReference type="Pfam" id="PF07238"/>
    </source>
</evidence>
<name>A0ABS0BXT2_9GAMM</name>
<evidence type="ECO:0000313" key="3">
    <source>
        <dbReference type="Proteomes" id="UP001193680"/>
    </source>
</evidence>
<reference evidence="2 3" key="1">
    <citation type="submission" date="2020-06" db="EMBL/GenBank/DDBJ databases">
        <authorList>
            <person name="Scott K."/>
        </authorList>
    </citation>
    <scope>NUCLEOTIDE SEQUENCE [LARGE SCALE GENOMIC DNA]</scope>
    <source>
        <strain evidence="2 3">HH1</strain>
    </source>
</reference>
<dbReference type="Pfam" id="PF07238">
    <property type="entry name" value="PilZ"/>
    <property type="match status" value="1"/>
</dbReference>
<dbReference type="InterPro" id="IPR009875">
    <property type="entry name" value="PilZ_domain"/>
</dbReference>
<keyword evidence="3" id="KW-1185">Reference proteome</keyword>
<dbReference type="Gene3D" id="2.40.10.220">
    <property type="entry name" value="predicted glycosyltransferase like domains"/>
    <property type="match status" value="1"/>
</dbReference>